<dbReference type="Proteomes" id="UP000324091">
    <property type="component" value="Unassembled WGS sequence"/>
</dbReference>
<name>A0A5C6MI08_9TELE</name>
<dbReference type="EMBL" id="RHFK02000097">
    <property type="protein sequence ID" value="TWW54774.1"/>
    <property type="molecule type" value="Genomic_DNA"/>
</dbReference>
<keyword evidence="2" id="KW-1185">Reference proteome</keyword>
<evidence type="ECO:0000313" key="1">
    <source>
        <dbReference type="EMBL" id="TWW54774.1"/>
    </source>
</evidence>
<proteinExistence type="predicted"/>
<accession>A0A5C6MI08</accession>
<dbReference type="AlphaFoldDB" id="A0A5C6MI08"/>
<reference evidence="1 2" key="1">
    <citation type="submission" date="2019-04" db="EMBL/GenBank/DDBJ databases">
        <title>Chromosome genome assembly for Takifugu flavidus.</title>
        <authorList>
            <person name="Xiao S."/>
        </authorList>
    </citation>
    <scope>NUCLEOTIDE SEQUENCE [LARGE SCALE GENOMIC DNA]</scope>
    <source>
        <strain evidence="1">HTHZ2018</strain>
        <tissue evidence="1">Muscle</tissue>
    </source>
</reference>
<organism evidence="1 2">
    <name type="scientific">Takifugu flavidus</name>
    <name type="common">sansaifugu</name>
    <dbReference type="NCBI Taxonomy" id="433684"/>
    <lineage>
        <taxon>Eukaryota</taxon>
        <taxon>Metazoa</taxon>
        <taxon>Chordata</taxon>
        <taxon>Craniata</taxon>
        <taxon>Vertebrata</taxon>
        <taxon>Euteleostomi</taxon>
        <taxon>Actinopterygii</taxon>
        <taxon>Neopterygii</taxon>
        <taxon>Teleostei</taxon>
        <taxon>Neoteleostei</taxon>
        <taxon>Acanthomorphata</taxon>
        <taxon>Eupercaria</taxon>
        <taxon>Tetraodontiformes</taxon>
        <taxon>Tetradontoidea</taxon>
        <taxon>Tetraodontidae</taxon>
        <taxon>Takifugu</taxon>
    </lineage>
</organism>
<protein>
    <submittedName>
        <fullName evidence="1">Uncharacterized protein</fullName>
    </submittedName>
</protein>
<comment type="caution">
    <text evidence="1">The sequence shown here is derived from an EMBL/GenBank/DDBJ whole genome shotgun (WGS) entry which is preliminary data.</text>
</comment>
<sequence>MTQLSIDEKTYTEISPLSAITDGGPIEFFIPGDGDRYLDLNDTLLHLRVKITNANGSNLANDAAVGLINYPLNTIFSQCDVTLGDRLISQSSATHPYRCMIETLLNFSPDTLSSQFTGGLFYKDTAVRLGHAAALMKGNALYPLSRVNVKTYSIPANSRVCNQENLFLGSIPKYVVLGMDGRQVPAKAFQPDFNNGVSVREFYNMFLATGRHLKDLPLSISRDDFNDGYSLFVFNLNPSDDNDALSTVSNGNLRLELRFRTPLQHTATLIVYACYDSILEINAKRQVLVDYY</sequence>
<gene>
    <name evidence="1" type="ORF">D4764_0109560</name>
</gene>
<evidence type="ECO:0000313" key="2">
    <source>
        <dbReference type="Proteomes" id="UP000324091"/>
    </source>
</evidence>